<name>A0A1F2PWC7_RHOER</name>
<dbReference type="InterPro" id="IPR029058">
    <property type="entry name" value="AB_hydrolase_fold"/>
</dbReference>
<dbReference type="SUPFAM" id="SSF53474">
    <property type="entry name" value="alpha/beta-Hydrolases"/>
    <property type="match status" value="1"/>
</dbReference>
<evidence type="ECO:0000313" key="2">
    <source>
        <dbReference type="Proteomes" id="UP000627573"/>
    </source>
</evidence>
<keyword evidence="2" id="KW-1185">Reference proteome</keyword>
<proteinExistence type="predicted"/>
<dbReference type="PIRSF" id="PIRSF029171">
    <property type="entry name" value="Esterase_LipA"/>
    <property type="match status" value="1"/>
</dbReference>
<dbReference type="PANTHER" id="PTHR34853:SF1">
    <property type="entry name" value="LIPASE 5"/>
    <property type="match status" value="1"/>
</dbReference>
<reference evidence="1 2" key="1">
    <citation type="submission" date="2020-12" db="EMBL/GenBank/DDBJ databases">
        <title>Draft genome sequence of furan degrading bacterial strain FUR100.</title>
        <authorList>
            <person name="Woiski C."/>
        </authorList>
    </citation>
    <scope>NUCLEOTIDE SEQUENCE [LARGE SCALE GENOMIC DNA]</scope>
    <source>
        <strain evidence="1 2">FUR100</strain>
    </source>
</reference>
<sequence>MGPDEGKTLKLRTRRVFTGSMLTAAALTAALLSGWTAQADPAYPAPDPDPFYSQAAAEGTAGTPISVRRAPDLMTFPGVAIWQVSYRSTNSENKPIAAVSTILVPPNQAQDGPLLSYQHIVNALGTGCAPSRALYASDPNIVIREAPILNVALQRGWTIALPDHLGPNSAYGAARLGGQITLDGIRAVQKIPELRSGASPVGIAGYSGGGMATAWAAALAPSYAPEVNLVGVAEGGVPMNLSKMANGLGQDPHPAFGLAFAAAMGLEREYPDLLPLSNQLNDLGRSMRTELTNACTNDILRVGAGRSASQVSTSTSLLSSPEVRKVMDDNSVELYPGVPTAPVFEWHTPDDVLIPIDSVVNTISRYCAAGATVQSQLFPSPDHLTTAVLGLPTAFEYLQDRFDGVPAPRSC</sequence>
<dbReference type="AlphaFoldDB" id="A0A1F2PWC7"/>
<dbReference type="GO" id="GO:0016042">
    <property type="term" value="P:lipid catabolic process"/>
    <property type="evidence" value="ECO:0007669"/>
    <property type="project" value="InterPro"/>
</dbReference>
<dbReference type="Pfam" id="PF03583">
    <property type="entry name" value="LIP"/>
    <property type="match status" value="1"/>
</dbReference>
<dbReference type="EMBL" id="JAECSB010000097">
    <property type="protein sequence ID" value="MBH5147115.1"/>
    <property type="molecule type" value="Genomic_DNA"/>
</dbReference>
<protein>
    <submittedName>
        <fullName evidence="1">Lipase</fullName>
    </submittedName>
</protein>
<dbReference type="PANTHER" id="PTHR34853">
    <property type="match status" value="1"/>
</dbReference>
<gene>
    <name evidence="1" type="ORF">I3517_31380</name>
</gene>
<evidence type="ECO:0000313" key="1">
    <source>
        <dbReference type="EMBL" id="MBH5147115.1"/>
    </source>
</evidence>
<accession>A0A1F2PWC7</accession>
<dbReference type="GO" id="GO:0004806">
    <property type="term" value="F:triacylglycerol lipase activity"/>
    <property type="evidence" value="ECO:0007669"/>
    <property type="project" value="InterPro"/>
</dbReference>
<comment type="caution">
    <text evidence="1">The sequence shown here is derived from an EMBL/GenBank/DDBJ whole genome shotgun (WGS) entry which is preliminary data.</text>
</comment>
<dbReference type="Gene3D" id="1.10.260.130">
    <property type="match status" value="1"/>
</dbReference>
<dbReference type="Gene3D" id="3.40.50.1820">
    <property type="entry name" value="alpha/beta hydrolase"/>
    <property type="match status" value="1"/>
</dbReference>
<dbReference type="Proteomes" id="UP000627573">
    <property type="component" value="Unassembled WGS sequence"/>
</dbReference>
<organism evidence="1 2">
    <name type="scientific">Rhodococcus erythropolis</name>
    <name type="common">Arthrobacter picolinophilus</name>
    <dbReference type="NCBI Taxonomy" id="1833"/>
    <lineage>
        <taxon>Bacteria</taxon>
        <taxon>Bacillati</taxon>
        <taxon>Actinomycetota</taxon>
        <taxon>Actinomycetes</taxon>
        <taxon>Mycobacteriales</taxon>
        <taxon>Nocardiaceae</taxon>
        <taxon>Rhodococcus</taxon>
        <taxon>Rhodococcus erythropolis group</taxon>
    </lineage>
</organism>
<dbReference type="InterPro" id="IPR005152">
    <property type="entry name" value="Lipase_secreted"/>
</dbReference>